<evidence type="ECO:0000313" key="2">
    <source>
        <dbReference type="Proteomes" id="UP000293342"/>
    </source>
</evidence>
<protein>
    <submittedName>
        <fullName evidence="1">Uncharacterized protein</fullName>
    </submittedName>
</protein>
<evidence type="ECO:0000313" key="1">
    <source>
        <dbReference type="EMBL" id="TCC45315.1"/>
    </source>
</evidence>
<dbReference type="Proteomes" id="UP000293342">
    <property type="component" value="Unassembled WGS sequence"/>
</dbReference>
<accession>A0A4R0JT64</accession>
<name>A0A4R0JT64_9ACTN</name>
<dbReference type="EMBL" id="SJKD01000008">
    <property type="protein sequence ID" value="TCC45315.1"/>
    <property type="molecule type" value="Genomic_DNA"/>
</dbReference>
<dbReference type="OrthoDB" id="3254248at2"/>
<gene>
    <name evidence="1" type="ORF">E0H75_31395</name>
</gene>
<reference evidence="1 2" key="1">
    <citation type="submission" date="2019-02" db="EMBL/GenBank/DDBJ databases">
        <title>Kribbella capetownensis sp. nov. and Kribbella speibonae sp. nov., isolated from soil.</title>
        <authorList>
            <person name="Curtis S.M."/>
            <person name="Norton I."/>
            <person name="Everest G.J."/>
            <person name="Meyers P.R."/>
        </authorList>
    </citation>
    <scope>NUCLEOTIDE SEQUENCE [LARGE SCALE GENOMIC DNA]</scope>
    <source>
        <strain evidence="1 2">YM53</strain>
    </source>
</reference>
<organism evidence="1 2">
    <name type="scientific">Kribbella capetownensis</name>
    <dbReference type="NCBI Taxonomy" id="1572659"/>
    <lineage>
        <taxon>Bacteria</taxon>
        <taxon>Bacillati</taxon>
        <taxon>Actinomycetota</taxon>
        <taxon>Actinomycetes</taxon>
        <taxon>Propionibacteriales</taxon>
        <taxon>Kribbellaceae</taxon>
        <taxon>Kribbella</taxon>
    </lineage>
</organism>
<dbReference type="AlphaFoldDB" id="A0A4R0JT64"/>
<keyword evidence="2" id="KW-1185">Reference proteome</keyword>
<sequence length="66" mass="7446">MLVLPATLWLAWRESVRGATHGQRLRGLMVVSARTGQRVSFGQALVVRPRLAVRHDGRHSREPNAY</sequence>
<proteinExistence type="predicted"/>
<comment type="caution">
    <text evidence="1">The sequence shown here is derived from an EMBL/GenBank/DDBJ whole genome shotgun (WGS) entry which is preliminary data.</text>
</comment>